<dbReference type="Proteomes" id="UP000662637">
    <property type="component" value="Unassembled WGS sequence"/>
</dbReference>
<gene>
    <name evidence="2" type="ORF">GHT09_007899</name>
    <name evidence="3" type="ORF">MONAX_5E031262</name>
</gene>
<evidence type="ECO:0000256" key="1">
    <source>
        <dbReference type="SAM" id="MobiDB-lite"/>
    </source>
</evidence>
<evidence type="ECO:0000313" key="2">
    <source>
        <dbReference type="EMBL" id="KAF7480821.1"/>
    </source>
</evidence>
<name>A0A5E4C6K7_MARMO</name>
<sequence>MLSTAQSSQLGLVVGGVWCVSTSGDCKGISMHVGTHCWSTPTFGPAVLIVQGVPVLWLICPSPVPGGPWCCQRSMQEQRSLREKEEGREGLQPECEHDDQCL</sequence>
<organism evidence="3 4">
    <name type="scientific">Marmota monax</name>
    <name type="common">Woodchuck</name>
    <dbReference type="NCBI Taxonomy" id="9995"/>
    <lineage>
        <taxon>Eukaryota</taxon>
        <taxon>Metazoa</taxon>
        <taxon>Chordata</taxon>
        <taxon>Craniata</taxon>
        <taxon>Vertebrata</taxon>
        <taxon>Euteleostomi</taxon>
        <taxon>Mammalia</taxon>
        <taxon>Eutheria</taxon>
        <taxon>Euarchontoglires</taxon>
        <taxon>Glires</taxon>
        <taxon>Rodentia</taxon>
        <taxon>Sciuromorpha</taxon>
        <taxon>Sciuridae</taxon>
        <taxon>Xerinae</taxon>
        <taxon>Marmotini</taxon>
        <taxon>Marmota</taxon>
    </lineage>
</organism>
<dbReference type="EMBL" id="WJEC01000821">
    <property type="protein sequence ID" value="KAF7480821.1"/>
    <property type="molecule type" value="Genomic_DNA"/>
</dbReference>
<evidence type="ECO:0000313" key="4">
    <source>
        <dbReference type="Proteomes" id="UP000335636"/>
    </source>
</evidence>
<feature type="region of interest" description="Disordered" evidence="1">
    <location>
        <begin position="81"/>
        <end position="102"/>
    </location>
</feature>
<dbReference type="EMBL" id="CABDUW010000918">
    <property type="protein sequence ID" value="VTJ76769.1"/>
    <property type="molecule type" value="Genomic_DNA"/>
</dbReference>
<reference evidence="2" key="2">
    <citation type="submission" date="2020-08" db="EMBL/GenBank/DDBJ databases">
        <authorList>
            <person name="Shumante A."/>
            <person name="Zimin A.V."/>
            <person name="Puiu D."/>
            <person name="Salzberg S.L."/>
        </authorList>
    </citation>
    <scope>NUCLEOTIDE SEQUENCE</scope>
    <source>
        <strain evidence="2">WC2-LM</strain>
        <tissue evidence="2">Liver</tissue>
    </source>
</reference>
<proteinExistence type="predicted"/>
<dbReference type="AlphaFoldDB" id="A0A5E4C6K7"/>
<evidence type="ECO:0000313" key="3">
    <source>
        <dbReference type="EMBL" id="VTJ76769.1"/>
    </source>
</evidence>
<reference evidence="3 4" key="1">
    <citation type="submission" date="2019-04" db="EMBL/GenBank/DDBJ databases">
        <authorList>
            <person name="Alioto T."/>
            <person name="Alioto T."/>
        </authorList>
    </citation>
    <scope>NUCLEOTIDE SEQUENCE [LARGE SCALE GENOMIC DNA]</scope>
</reference>
<accession>A0A5E4C6K7</accession>
<protein>
    <submittedName>
        <fullName evidence="3">Uncharacterized protein</fullName>
    </submittedName>
</protein>
<keyword evidence="4" id="KW-1185">Reference proteome</keyword>
<dbReference type="Proteomes" id="UP000335636">
    <property type="component" value="Unassembled WGS sequence"/>
</dbReference>